<proteinExistence type="inferred from homology"/>
<dbReference type="GO" id="GO:0005615">
    <property type="term" value="C:extracellular space"/>
    <property type="evidence" value="ECO:0007669"/>
    <property type="project" value="UniProtKB-KW"/>
</dbReference>
<evidence type="ECO:0000256" key="7">
    <source>
        <dbReference type="ARBA" id="ARBA00039957"/>
    </source>
</evidence>
<dbReference type="KEGG" id="oml:112151674"/>
<dbReference type="AlphaFoldDB" id="A0A3B3D164"/>
<dbReference type="InterPro" id="IPR009079">
    <property type="entry name" value="4_helix_cytokine-like_core"/>
</dbReference>
<keyword evidence="5 9" id="KW-0732">Signal</keyword>
<evidence type="ECO:0000256" key="1">
    <source>
        <dbReference type="ARBA" id="ARBA00004613"/>
    </source>
</evidence>
<dbReference type="GeneID" id="112151674"/>
<dbReference type="RefSeq" id="XP_024136463.1">
    <property type="nucleotide sequence ID" value="XM_024280695.2"/>
</dbReference>
<dbReference type="PANTHER" id="PTHR14356">
    <property type="entry name" value="INTERLEUKIN-15-RELATED"/>
    <property type="match status" value="1"/>
</dbReference>
<evidence type="ECO:0000256" key="4">
    <source>
        <dbReference type="ARBA" id="ARBA00022525"/>
    </source>
</evidence>
<comment type="function">
    <text evidence="8">Cytokine with immunoregulatory activity. May promote the transition between innate and adaptive immunity. Induces the production of IgG(1) and IgG(3) in B-cells. Implicated in the generation and maintenance of T follicular helper (Tfh) cells and the formation of germinal-centers. Together with IL6, control the early generation of Tfh cells and are critical for an effective antibody response to acute viral infection. May play a role in proliferation and maturation of natural killer (NK) cells in synergy with IL15. May regulate proliferation of mature B- and T-cells in response to activating stimuli. In synergy with IL15 and IL18 stimulates interferon gamma production in T-cells and NK cells. During T-cell mediated immune response may inhibit dendritic cells (DC) activation and maturation.</text>
</comment>
<keyword evidence="6" id="KW-1015">Disulfide bond</keyword>
<feature type="chain" id="PRO_5017466664" description="Interleukin-21" evidence="9">
    <location>
        <begin position="23"/>
        <end position="144"/>
    </location>
</feature>
<evidence type="ECO:0000313" key="11">
    <source>
        <dbReference type="Proteomes" id="UP000261560"/>
    </source>
</evidence>
<evidence type="ECO:0000256" key="8">
    <source>
        <dbReference type="ARBA" id="ARBA00045924"/>
    </source>
</evidence>
<dbReference type="InterPro" id="IPR003443">
    <property type="entry name" value="IL-15/IL-21_fam"/>
</dbReference>
<comment type="subcellular location">
    <subcellularLocation>
        <location evidence="1">Secreted</location>
    </subcellularLocation>
</comment>
<organism evidence="10 11">
    <name type="scientific">Oryzias melastigma</name>
    <name type="common">Marine medaka</name>
    <dbReference type="NCBI Taxonomy" id="30732"/>
    <lineage>
        <taxon>Eukaryota</taxon>
        <taxon>Metazoa</taxon>
        <taxon>Chordata</taxon>
        <taxon>Craniata</taxon>
        <taxon>Vertebrata</taxon>
        <taxon>Euteleostomi</taxon>
        <taxon>Actinopterygii</taxon>
        <taxon>Neopterygii</taxon>
        <taxon>Teleostei</taxon>
        <taxon>Neoteleostei</taxon>
        <taxon>Acanthomorphata</taxon>
        <taxon>Ovalentaria</taxon>
        <taxon>Atherinomorphae</taxon>
        <taxon>Beloniformes</taxon>
        <taxon>Adrianichthyidae</taxon>
        <taxon>Oryziinae</taxon>
        <taxon>Oryzias</taxon>
    </lineage>
</organism>
<dbReference type="GO" id="GO:0005125">
    <property type="term" value="F:cytokine activity"/>
    <property type="evidence" value="ECO:0007669"/>
    <property type="project" value="UniProtKB-KW"/>
</dbReference>
<keyword evidence="4" id="KW-0964">Secreted</keyword>
<feature type="signal peptide" evidence="9">
    <location>
        <begin position="1"/>
        <end position="22"/>
    </location>
</feature>
<dbReference type="GO" id="GO:0005126">
    <property type="term" value="F:cytokine receptor binding"/>
    <property type="evidence" value="ECO:0007669"/>
    <property type="project" value="InterPro"/>
</dbReference>
<dbReference type="GeneTree" id="ENSGT00940000175879"/>
<keyword evidence="11" id="KW-1185">Reference proteome</keyword>
<reference evidence="10" key="2">
    <citation type="submission" date="2025-09" db="UniProtKB">
        <authorList>
            <consortium name="Ensembl"/>
        </authorList>
    </citation>
    <scope>IDENTIFICATION</scope>
</reference>
<evidence type="ECO:0000256" key="5">
    <source>
        <dbReference type="ARBA" id="ARBA00022729"/>
    </source>
</evidence>
<evidence type="ECO:0000313" key="10">
    <source>
        <dbReference type="Ensembl" id="ENSOMEP00000023280.1"/>
    </source>
</evidence>
<dbReference type="GO" id="GO:0006955">
    <property type="term" value="P:immune response"/>
    <property type="evidence" value="ECO:0007669"/>
    <property type="project" value="InterPro"/>
</dbReference>
<evidence type="ECO:0000256" key="9">
    <source>
        <dbReference type="SAM" id="SignalP"/>
    </source>
</evidence>
<dbReference type="Proteomes" id="UP000261560">
    <property type="component" value="Unplaced"/>
</dbReference>
<evidence type="ECO:0000256" key="3">
    <source>
        <dbReference type="ARBA" id="ARBA00022514"/>
    </source>
</evidence>
<evidence type="ECO:0000256" key="6">
    <source>
        <dbReference type="ARBA" id="ARBA00023157"/>
    </source>
</evidence>
<dbReference type="OrthoDB" id="9426569at2759"/>
<dbReference type="SUPFAM" id="SSF47266">
    <property type="entry name" value="4-helical cytokines"/>
    <property type="match status" value="1"/>
</dbReference>
<accession>A0A3B3D164</accession>
<dbReference type="OMA" id="FCLFAVC"/>
<name>A0A3B3D164_ORYME</name>
<dbReference type="Ensembl" id="ENSOMET00000012606.1">
    <property type="protein sequence ID" value="ENSOMEP00000023280.1"/>
    <property type="gene ID" value="ENSOMEG00000003325.1"/>
</dbReference>
<dbReference type="PANTHER" id="PTHR14356:SF2">
    <property type="entry name" value="INTERLEUKIN-21"/>
    <property type="match status" value="1"/>
</dbReference>
<dbReference type="Gene3D" id="1.20.1250.70">
    <property type="entry name" value="Interleukin-15/Interleukin-21"/>
    <property type="match status" value="1"/>
</dbReference>
<evidence type="ECO:0000256" key="2">
    <source>
        <dbReference type="ARBA" id="ARBA00006050"/>
    </source>
</evidence>
<sequence length="144" mass="16620">MNSIKILVFCLFAVCYCSLAKAEPHTIRKLKEVLIQLNSLRKTMKDNRQMVHSPKNFESCCSLKALDCFQNALKEDLNASESKLYKSLTKSITRQGIKFCDEKKTPESCLNCTSYSKENLPEFFIRLESLIQKSITRLSLNKKR</sequence>
<reference evidence="10" key="1">
    <citation type="submission" date="2025-08" db="UniProtKB">
        <authorList>
            <consortium name="Ensembl"/>
        </authorList>
    </citation>
    <scope>IDENTIFICATION</scope>
</reference>
<comment type="similarity">
    <text evidence="2">Belongs to the IL-15/IL-21 family.</text>
</comment>
<keyword evidence="3" id="KW-0202">Cytokine</keyword>
<dbReference type="PaxDb" id="30732-ENSOMEP00000023280"/>
<protein>
    <recommendedName>
        <fullName evidence="7">Interleukin-21</fullName>
    </recommendedName>
</protein>
<dbReference type="STRING" id="30732.ENSOMEP00000023280"/>